<evidence type="ECO:0000313" key="5">
    <source>
        <dbReference type="EMBL" id="CEM20146.1"/>
    </source>
</evidence>
<evidence type="ECO:0000256" key="1">
    <source>
        <dbReference type="ARBA" id="ARBA00022574"/>
    </source>
</evidence>
<evidence type="ECO:0000256" key="4">
    <source>
        <dbReference type="SAM" id="Coils"/>
    </source>
</evidence>
<evidence type="ECO:0000256" key="2">
    <source>
        <dbReference type="ARBA" id="ARBA00022737"/>
    </source>
</evidence>
<dbReference type="PROSITE" id="PS50294">
    <property type="entry name" value="WD_REPEATS_REGION"/>
    <property type="match status" value="5"/>
</dbReference>
<dbReference type="Gene3D" id="2.130.10.10">
    <property type="entry name" value="YVTN repeat-like/Quinoprotein amine dehydrogenase"/>
    <property type="match status" value="2"/>
</dbReference>
<dbReference type="InterPro" id="IPR006594">
    <property type="entry name" value="LisH"/>
</dbReference>
<accession>A0A0G4FY98</accession>
<dbReference type="InterPro" id="IPR020472">
    <property type="entry name" value="WD40_PAC1"/>
</dbReference>
<evidence type="ECO:0000256" key="3">
    <source>
        <dbReference type="PROSITE-ProRule" id="PRU00221"/>
    </source>
</evidence>
<dbReference type="PROSITE" id="PS50896">
    <property type="entry name" value="LISH"/>
    <property type="match status" value="1"/>
</dbReference>
<keyword evidence="4" id="KW-0175">Coiled coil</keyword>
<organism evidence="5">
    <name type="scientific">Chromera velia CCMP2878</name>
    <dbReference type="NCBI Taxonomy" id="1169474"/>
    <lineage>
        <taxon>Eukaryota</taxon>
        <taxon>Sar</taxon>
        <taxon>Alveolata</taxon>
        <taxon>Colpodellida</taxon>
        <taxon>Chromeraceae</taxon>
        <taxon>Chromera</taxon>
    </lineage>
</organism>
<dbReference type="SUPFAM" id="SSF50978">
    <property type="entry name" value="WD40 repeat-like"/>
    <property type="match status" value="1"/>
</dbReference>
<dbReference type="SUPFAM" id="SSF109925">
    <property type="entry name" value="Lissencephaly-1 protein (Lis-1, PAF-AH alpha) N-terminal domain"/>
    <property type="match status" value="1"/>
</dbReference>
<dbReference type="InterPro" id="IPR036322">
    <property type="entry name" value="WD40_repeat_dom_sf"/>
</dbReference>
<dbReference type="VEuPathDB" id="CryptoDB:Cvel_3881"/>
<dbReference type="InterPro" id="IPR001680">
    <property type="entry name" value="WD40_rpt"/>
</dbReference>
<feature type="repeat" description="WD" evidence="3">
    <location>
        <begin position="334"/>
        <end position="375"/>
    </location>
</feature>
<feature type="repeat" description="WD" evidence="3">
    <location>
        <begin position="203"/>
        <end position="244"/>
    </location>
</feature>
<evidence type="ECO:0008006" key="6">
    <source>
        <dbReference type="Google" id="ProtNLM"/>
    </source>
</evidence>
<dbReference type="CDD" id="cd00200">
    <property type="entry name" value="WD40"/>
    <property type="match status" value="1"/>
</dbReference>
<feature type="repeat" description="WD" evidence="3">
    <location>
        <begin position="377"/>
        <end position="411"/>
    </location>
</feature>
<reference evidence="5" key="1">
    <citation type="submission" date="2014-11" db="EMBL/GenBank/DDBJ databases">
        <authorList>
            <person name="Otto D Thomas"/>
            <person name="Naeem Raeece"/>
        </authorList>
    </citation>
    <scope>NUCLEOTIDE SEQUENCE</scope>
</reference>
<dbReference type="AlphaFoldDB" id="A0A0G4FY98"/>
<sequence>MELISDSSRAELHAAIHQYLATCGFEGIAADFFEAAGLESQLPPPTEEMLVKRWICVSRLQTKMSRLESQLDEQNRQLQTYGSISVKKSSPEATIQSRPSANFVAHRRSVTALAFHPLFCLIATASEDCSIKLWDYLGASEAGGGKSDGGEGGEVKLERTVAAHTDVVNGLCFDPSGSRLASCSNDLTVKIFEVGGVELRRTLFGHDEPVSGVLFVGGGERLLSCSRDATIRLWETETGFCIRTFSIRLWDGDSESPIGELWGHTHVVERIEFLPSEALDRVGVASRHVADFNRHMKDEEANDNDAASALLVSASRDKSVKVWLVPLRQCVMTLSGHANWVRSVAAYPSGRFVLSSSDDRSLRLWDLSSGREVKKVEKAHDGFVSTLTLCPHSLLVATGGLDHRVRLWISS</sequence>
<dbReference type="PRINTS" id="PR00320">
    <property type="entry name" value="GPROTEINBRPT"/>
</dbReference>
<dbReference type="PANTHER" id="PTHR19848:SF8">
    <property type="entry name" value="F-BOX AND WD REPEAT DOMAIN CONTAINING 7"/>
    <property type="match status" value="1"/>
</dbReference>
<feature type="coiled-coil region" evidence="4">
    <location>
        <begin position="57"/>
        <end position="84"/>
    </location>
</feature>
<dbReference type="EMBL" id="CDMZ01000717">
    <property type="protein sequence ID" value="CEM20146.1"/>
    <property type="molecule type" value="Genomic_DNA"/>
</dbReference>
<dbReference type="PROSITE" id="PS00678">
    <property type="entry name" value="WD_REPEATS_1"/>
    <property type="match status" value="2"/>
</dbReference>
<name>A0A0G4FY98_9ALVE</name>
<keyword evidence="2" id="KW-0677">Repeat</keyword>
<dbReference type="InterPro" id="IPR015943">
    <property type="entry name" value="WD40/YVTN_repeat-like_dom_sf"/>
</dbReference>
<proteinExistence type="predicted"/>
<feature type="repeat" description="WD" evidence="3">
    <location>
        <begin position="103"/>
        <end position="135"/>
    </location>
</feature>
<dbReference type="PANTHER" id="PTHR19848">
    <property type="entry name" value="WD40 REPEAT PROTEIN"/>
    <property type="match status" value="1"/>
</dbReference>
<dbReference type="SMART" id="SM00320">
    <property type="entry name" value="WD40"/>
    <property type="match status" value="6"/>
</dbReference>
<dbReference type="InterPro" id="IPR037190">
    <property type="entry name" value="LIS1_N"/>
</dbReference>
<protein>
    <recommendedName>
        <fullName evidence="6">Lissencephaly-1 homolog</fullName>
    </recommendedName>
</protein>
<feature type="repeat" description="WD" evidence="3">
    <location>
        <begin position="161"/>
        <end position="202"/>
    </location>
</feature>
<dbReference type="Pfam" id="PF00400">
    <property type="entry name" value="WD40"/>
    <property type="match status" value="6"/>
</dbReference>
<keyword evidence="1 3" id="KW-0853">WD repeat</keyword>
<dbReference type="Gene3D" id="1.20.960.30">
    <property type="match status" value="1"/>
</dbReference>
<dbReference type="InterPro" id="IPR019775">
    <property type="entry name" value="WD40_repeat_CS"/>
</dbReference>
<dbReference type="PhylomeDB" id="A0A0G4FY98"/>
<gene>
    <name evidence="5" type="ORF">Cvel_3881</name>
</gene>
<dbReference type="PROSITE" id="PS50082">
    <property type="entry name" value="WD_REPEATS_2"/>
    <property type="match status" value="5"/>
</dbReference>